<protein>
    <recommendedName>
        <fullName evidence="3">Protein MIS12 homolog</fullName>
    </recommendedName>
</protein>
<dbReference type="EMBL" id="JAPXFL010000010">
    <property type="protein sequence ID" value="KAK9500797.1"/>
    <property type="molecule type" value="Genomic_DNA"/>
</dbReference>
<accession>A0AAW1CR54</accession>
<dbReference type="AlphaFoldDB" id="A0AAW1CR54"/>
<evidence type="ECO:0000313" key="2">
    <source>
        <dbReference type="Proteomes" id="UP001461498"/>
    </source>
</evidence>
<sequence length="197" mass="22926">MESSQFKNADEEYECQLFGYTSSSVHEGLHDLLEQIVGEILASMERRIVSKFQLNERSVAQARVNLHQIYKESIEKHSAEMKGVVQQYFCVPKNVLLPDDELQKKQFTEADEEAIMEKLNASRNKLLALTAFEKKLQEKCDTFLQYKKVSGTITDYSNDFEDFYKNVCEFNKSTVEEISPMNKIVEYFINNFANMKI</sequence>
<evidence type="ECO:0000313" key="1">
    <source>
        <dbReference type="EMBL" id="KAK9500797.1"/>
    </source>
</evidence>
<dbReference type="Proteomes" id="UP001461498">
    <property type="component" value="Unassembled WGS sequence"/>
</dbReference>
<evidence type="ECO:0008006" key="3">
    <source>
        <dbReference type="Google" id="ProtNLM"/>
    </source>
</evidence>
<comment type="caution">
    <text evidence="1">The sequence shown here is derived from an EMBL/GenBank/DDBJ whole genome shotgun (WGS) entry which is preliminary data.</text>
</comment>
<proteinExistence type="predicted"/>
<keyword evidence="2" id="KW-1185">Reference proteome</keyword>
<gene>
    <name evidence="1" type="ORF">O3M35_001992</name>
</gene>
<reference evidence="1 2" key="1">
    <citation type="submission" date="2022-12" db="EMBL/GenBank/DDBJ databases">
        <title>Chromosome-level genome assembly of true bugs.</title>
        <authorList>
            <person name="Ma L."/>
            <person name="Li H."/>
        </authorList>
    </citation>
    <scope>NUCLEOTIDE SEQUENCE [LARGE SCALE GENOMIC DNA]</scope>
    <source>
        <strain evidence="1">Lab_2022b</strain>
    </source>
</reference>
<organism evidence="1 2">
    <name type="scientific">Rhynocoris fuscipes</name>
    <dbReference type="NCBI Taxonomy" id="488301"/>
    <lineage>
        <taxon>Eukaryota</taxon>
        <taxon>Metazoa</taxon>
        <taxon>Ecdysozoa</taxon>
        <taxon>Arthropoda</taxon>
        <taxon>Hexapoda</taxon>
        <taxon>Insecta</taxon>
        <taxon>Pterygota</taxon>
        <taxon>Neoptera</taxon>
        <taxon>Paraneoptera</taxon>
        <taxon>Hemiptera</taxon>
        <taxon>Heteroptera</taxon>
        <taxon>Panheteroptera</taxon>
        <taxon>Cimicomorpha</taxon>
        <taxon>Reduviidae</taxon>
        <taxon>Harpactorinae</taxon>
        <taxon>Harpactorini</taxon>
        <taxon>Rhynocoris</taxon>
    </lineage>
</organism>
<name>A0AAW1CR54_9HEMI</name>